<comment type="caution">
    <text evidence="1">The sequence shown here is derived from an EMBL/GenBank/DDBJ whole genome shotgun (WGS) entry which is preliminary data.</text>
</comment>
<reference evidence="1 2" key="1">
    <citation type="submission" date="2024-01" db="EMBL/GenBank/DDBJ databases">
        <title>A telomere-to-telomere, gap-free genome of sweet tea (Lithocarpus litseifolius).</title>
        <authorList>
            <person name="Zhou J."/>
        </authorList>
    </citation>
    <scope>NUCLEOTIDE SEQUENCE [LARGE SCALE GENOMIC DNA]</scope>
    <source>
        <strain evidence="1">Zhou-2022a</strain>
        <tissue evidence="1">Leaf</tissue>
    </source>
</reference>
<dbReference type="PANTHER" id="PTHR33710:SF62">
    <property type="entry name" value="DUF4283 DOMAIN PROTEIN"/>
    <property type="match status" value="1"/>
</dbReference>
<organism evidence="1 2">
    <name type="scientific">Lithocarpus litseifolius</name>
    <dbReference type="NCBI Taxonomy" id="425828"/>
    <lineage>
        <taxon>Eukaryota</taxon>
        <taxon>Viridiplantae</taxon>
        <taxon>Streptophyta</taxon>
        <taxon>Embryophyta</taxon>
        <taxon>Tracheophyta</taxon>
        <taxon>Spermatophyta</taxon>
        <taxon>Magnoliopsida</taxon>
        <taxon>eudicotyledons</taxon>
        <taxon>Gunneridae</taxon>
        <taxon>Pentapetalae</taxon>
        <taxon>rosids</taxon>
        <taxon>fabids</taxon>
        <taxon>Fagales</taxon>
        <taxon>Fagaceae</taxon>
        <taxon>Lithocarpus</taxon>
    </lineage>
</organism>
<protein>
    <submittedName>
        <fullName evidence="1">Uncharacterized protein</fullName>
    </submittedName>
</protein>
<gene>
    <name evidence="1" type="ORF">SO802_029646</name>
</gene>
<proteinExistence type="predicted"/>
<dbReference type="PANTHER" id="PTHR33710">
    <property type="entry name" value="BNAC02G09200D PROTEIN"/>
    <property type="match status" value="1"/>
</dbReference>
<evidence type="ECO:0000313" key="1">
    <source>
        <dbReference type="EMBL" id="KAK9989407.1"/>
    </source>
</evidence>
<accession>A0AAW2BVV0</accession>
<sequence length="100" mass="11857">MIWERLDRGVANYEWLARFPTGRIKHLNSLTSDHKPILLSLDVYGEHKQWNRKPFRFKAMWVSDSRCRDVVIRAWDCTPDGTPMFATASKLKRCKQHLKV</sequence>
<dbReference type="AlphaFoldDB" id="A0AAW2BVV0"/>
<evidence type="ECO:0000313" key="2">
    <source>
        <dbReference type="Proteomes" id="UP001459277"/>
    </source>
</evidence>
<keyword evidence="2" id="KW-1185">Reference proteome</keyword>
<dbReference type="Proteomes" id="UP001459277">
    <property type="component" value="Unassembled WGS sequence"/>
</dbReference>
<name>A0AAW2BVV0_9ROSI</name>
<dbReference type="EMBL" id="JAZDWU010000010">
    <property type="protein sequence ID" value="KAK9989407.1"/>
    <property type="molecule type" value="Genomic_DNA"/>
</dbReference>